<dbReference type="EMBL" id="GL832960">
    <property type="protein sequence ID" value="EGD82151.1"/>
    <property type="molecule type" value="Genomic_DNA"/>
</dbReference>
<evidence type="ECO:0000313" key="2">
    <source>
        <dbReference type="Proteomes" id="UP000007799"/>
    </source>
</evidence>
<dbReference type="RefSeq" id="XP_004996334.1">
    <property type="nucleotide sequence ID" value="XM_004996277.1"/>
</dbReference>
<evidence type="ECO:0000313" key="1">
    <source>
        <dbReference type="EMBL" id="EGD82151.1"/>
    </source>
</evidence>
<name>F2U3F7_SALR5</name>
<dbReference type="KEGG" id="sre:PTSG_02825"/>
<dbReference type="eggNOG" id="ENOG502QR16">
    <property type="taxonomic scope" value="Eukaryota"/>
</dbReference>
<dbReference type="GeneID" id="16076920"/>
<keyword evidence="2" id="KW-1185">Reference proteome</keyword>
<dbReference type="Proteomes" id="UP000007799">
    <property type="component" value="Unassembled WGS sequence"/>
</dbReference>
<sequence>MNAAPLLQLLFGSGITPIPTSTACTCTWASSDTVPDACHGADIVNNTNHHKHIATAAAGLQCSRQNLDLICSNGNDSNNSCDGSRNSGSSRACPPSFPNTVPPLPHVCGDGYSDSATAVQGHPSVADSLDGITIIFIVVFFTPSPSSTTTTEAAAASPSANTAAPPVSLSAYAALADRELGTDEIRMLGCS</sequence>
<protein>
    <submittedName>
        <fullName evidence="1">Uncharacterized protein</fullName>
    </submittedName>
</protein>
<reference evidence="1" key="1">
    <citation type="submission" date="2009-08" db="EMBL/GenBank/DDBJ databases">
        <title>Annotation of Salpingoeca rosetta.</title>
        <authorList>
            <consortium name="The Broad Institute Genome Sequencing Platform"/>
            <person name="Russ C."/>
            <person name="Cuomo C."/>
            <person name="Burger G."/>
            <person name="Gray M.W."/>
            <person name="Holland P.W.H."/>
            <person name="King N."/>
            <person name="Lang F.B.F."/>
            <person name="Roger A.J."/>
            <person name="Ruiz-Trillo I."/>
            <person name="Young S.K."/>
            <person name="Zeng Q."/>
            <person name="Gargeya S."/>
            <person name="Alvarado L."/>
            <person name="Berlin A."/>
            <person name="Chapman S.B."/>
            <person name="Chen Z."/>
            <person name="Freedman E."/>
            <person name="Gellesch M."/>
            <person name="Goldberg J."/>
            <person name="Griggs A."/>
            <person name="Gujja S."/>
            <person name="Heilman E."/>
            <person name="Heiman D."/>
            <person name="Howarth C."/>
            <person name="Mehta T."/>
            <person name="Neiman D."/>
            <person name="Pearson M."/>
            <person name="Roberts A."/>
            <person name="Saif S."/>
            <person name="Shea T."/>
            <person name="Shenoy N."/>
            <person name="Sisk P."/>
            <person name="Stolte C."/>
            <person name="Sykes S."/>
            <person name="White J."/>
            <person name="Yandava C."/>
            <person name="Haas B."/>
            <person name="Nusbaum C."/>
            <person name="Birren B."/>
        </authorList>
    </citation>
    <scope>NUCLEOTIDE SEQUENCE [LARGE SCALE GENOMIC DNA]</scope>
    <source>
        <strain evidence="1">ATCC 50818</strain>
    </source>
</reference>
<accession>F2U3F7</accession>
<dbReference type="AlphaFoldDB" id="F2U3F7"/>
<dbReference type="InParanoid" id="F2U3F7"/>
<organism evidence="2">
    <name type="scientific">Salpingoeca rosetta (strain ATCC 50818 / BSB-021)</name>
    <dbReference type="NCBI Taxonomy" id="946362"/>
    <lineage>
        <taxon>Eukaryota</taxon>
        <taxon>Choanoflagellata</taxon>
        <taxon>Craspedida</taxon>
        <taxon>Salpingoecidae</taxon>
        <taxon>Salpingoeca</taxon>
    </lineage>
</organism>
<proteinExistence type="predicted"/>
<gene>
    <name evidence="1" type="ORF">PTSG_02825</name>
</gene>